<name>A0A9Q4T996_9ENTR</name>
<dbReference type="Proteomes" id="UP000778262">
    <property type="component" value="Unassembled WGS sequence"/>
</dbReference>
<evidence type="ECO:0000259" key="1">
    <source>
        <dbReference type="Pfam" id="PF12680"/>
    </source>
</evidence>
<dbReference type="SUPFAM" id="SSF54427">
    <property type="entry name" value="NTF2-like"/>
    <property type="match status" value="1"/>
</dbReference>
<dbReference type="Pfam" id="PF12680">
    <property type="entry name" value="SnoaL_2"/>
    <property type="match status" value="1"/>
</dbReference>
<proteinExistence type="predicted"/>
<dbReference type="InterPro" id="IPR032710">
    <property type="entry name" value="NTF2-like_dom_sf"/>
</dbReference>
<dbReference type="InterPro" id="IPR037401">
    <property type="entry name" value="SnoaL-like"/>
</dbReference>
<dbReference type="EMBL" id="RPBY01000007">
    <property type="protein sequence ID" value="NCH89298.1"/>
    <property type="molecule type" value="Genomic_DNA"/>
</dbReference>
<reference evidence="2" key="1">
    <citation type="submission" date="2018-11" db="EMBL/GenBank/DDBJ databases">
        <title>Genomics analysis of Putative Virulence Factors on Adhesion and Cytotoxicity for Cronobacter spp.</title>
        <authorList>
            <person name="Cui J."/>
        </authorList>
    </citation>
    <scope>NUCLEOTIDE SEQUENCE</scope>
    <source>
        <strain evidence="2">SD69</strain>
    </source>
</reference>
<dbReference type="AlphaFoldDB" id="A0A9Q4T996"/>
<dbReference type="RefSeq" id="WP_161591361.1">
    <property type="nucleotide sequence ID" value="NZ_RPBY01000007.1"/>
</dbReference>
<evidence type="ECO:0000313" key="2">
    <source>
        <dbReference type="EMBL" id="NCH89298.1"/>
    </source>
</evidence>
<organism evidence="2 3">
    <name type="scientific">Cronobacter dublinensis</name>
    <dbReference type="NCBI Taxonomy" id="413497"/>
    <lineage>
        <taxon>Bacteria</taxon>
        <taxon>Pseudomonadati</taxon>
        <taxon>Pseudomonadota</taxon>
        <taxon>Gammaproteobacteria</taxon>
        <taxon>Enterobacterales</taxon>
        <taxon>Enterobacteriaceae</taxon>
        <taxon>Cronobacter</taxon>
    </lineage>
</organism>
<protein>
    <submittedName>
        <fullName evidence="2">Nuclear transport factor 2 family protein</fullName>
    </submittedName>
</protein>
<dbReference type="Gene3D" id="3.10.450.50">
    <property type="match status" value="1"/>
</dbReference>
<comment type="caution">
    <text evidence="2">The sequence shown here is derived from an EMBL/GenBank/DDBJ whole genome shotgun (WGS) entry which is preliminary data.</text>
</comment>
<feature type="domain" description="SnoaL-like" evidence="1">
    <location>
        <begin position="20"/>
        <end position="109"/>
    </location>
</feature>
<accession>A0A9Q4T996</accession>
<evidence type="ECO:0000313" key="3">
    <source>
        <dbReference type="Proteomes" id="UP000778262"/>
    </source>
</evidence>
<sequence length="135" mass="15289">METAKKRVTDALEQVVCHPAHDERTIARFFAPDYQQVVDGVSLDYAHFVEHMAALKAITRRINLRILAAVIEGEQVFTHHLVEVEKRHGADAQVEVFAHFTLAEGKIVRCEELTRMINGDESDKALGQMRRTASH</sequence>
<gene>
    <name evidence="2" type="ORF">EHJ13_17945</name>
</gene>